<dbReference type="RefSeq" id="WP_017835163.1">
    <property type="nucleotide sequence ID" value="NZ_NTGA01000024.1"/>
</dbReference>
<proteinExistence type="predicted"/>
<evidence type="ECO:0000313" key="3">
    <source>
        <dbReference type="Proteomes" id="UP000218810"/>
    </source>
</evidence>
<accession>A0A2A2WML6</accession>
<dbReference type="GO" id="GO:0051213">
    <property type="term" value="F:dioxygenase activity"/>
    <property type="evidence" value="ECO:0007669"/>
    <property type="project" value="UniProtKB-KW"/>
</dbReference>
<dbReference type="AlphaFoldDB" id="A0A2A2WML6"/>
<evidence type="ECO:0000313" key="2">
    <source>
        <dbReference type="EMBL" id="PAY22438.1"/>
    </source>
</evidence>
<comment type="caution">
    <text evidence="2">The sequence shown here is derived from an EMBL/GenBank/DDBJ whole genome shotgun (WGS) entry which is preliminary data.</text>
</comment>
<keyword evidence="3" id="KW-1185">Reference proteome</keyword>
<dbReference type="Gene3D" id="3.10.180.10">
    <property type="entry name" value="2,3-Dihydroxybiphenyl 1,2-Dioxygenase, domain 1"/>
    <property type="match status" value="1"/>
</dbReference>
<dbReference type="InterPro" id="IPR037523">
    <property type="entry name" value="VOC_core"/>
</dbReference>
<sequence>MNVRPRPLLVVADVPTSSRWYQRVLGAESGHGGVAYEQIVAGGRVVLQLHSRAGDRNHGPLADPSVPVGNGVVVWFEVTDLNAALTRIEDSTVEVDHPFRFNPDAGHHEIWLRDPDGYRVVLAGEDHAHTG</sequence>
<reference evidence="3" key="1">
    <citation type="submission" date="2017-09" db="EMBL/GenBank/DDBJ databases">
        <authorList>
            <person name="Zhang Y."/>
            <person name="Huang X."/>
            <person name="Liu J."/>
            <person name="Lu L."/>
            <person name="Peng K."/>
        </authorList>
    </citation>
    <scope>NUCLEOTIDE SEQUENCE [LARGE SCALE GENOMIC DNA]</scope>
    <source>
        <strain evidence="3">S-XJ-1</strain>
    </source>
</reference>
<dbReference type="OrthoDB" id="9793039at2"/>
<organism evidence="2 3">
    <name type="scientific">Dietzia natronolimnaea</name>
    <dbReference type="NCBI Taxonomy" id="161920"/>
    <lineage>
        <taxon>Bacteria</taxon>
        <taxon>Bacillati</taxon>
        <taxon>Actinomycetota</taxon>
        <taxon>Actinomycetes</taxon>
        <taxon>Mycobacteriales</taxon>
        <taxon>Dietziaceae</taxon>
        <taxon>Dietzia</taxon>
    </lineage>
</organism>
<keyword evidence="2" id="KW-0223">Dioxygenase</keyword>
<dbReference type="InterPro" id="IPR004360">
    <property type="entry name" value="Glyas_Fos-R_dOase_dom"/>
</dbReference>
<dbReference type="Pfam" id="PF00903">
    <property type="entry name" value="Glyoxalase"/>
    <property type="match status" value="1"/>
</dbReference>
<protein>
    <submittedName>
        <fullName evidence="2">Glyoxalase/bleomycin resistance/extradiol dioxygenase family protein</fullName>
    </submittedName>
</protein>
<dbReference type="InterPro" id="IPR029068">
    <property type="entry name" value="Glyas_Bleomycin-R_OHBP_Dase"/>
</dbReference>
<keyword evidence="2" id="KW-0560">Oxidoreductase</keyword>
<gene>
    <name evidence="2" type="ORF">CEY15_13745</name>
</gene>
<name>A0A2A2WML6_9ACTN</name>
<feature type="domain" description="VOC" evidence="1">
    <location>
        <begin position="1"/>
        <end position="125"/>
    </location>
</feature>
<dbReference type="Proteomes" id="UP000218810">
    <property type="component" value="Unassembled WGS sequence"/>
</dbReference>
<evidence type="ECO:0000259" key="1">
    <source>
        <dbReference type="PROSITE" id="PS51819"/>
    </source>
</evidence>
<dbReference type="EMBL" id="NTGA01000024">
    <property type="protein sequence ID" value="PAY22438.1"/>
    <property type="molecule type" value="Genomic_DNA"/>
</dbReference>
<dbReference type="SUPFAM" id="SSF54593">
    <property type="entry name" value="Glyoxalase/Bleomycin resistance protein/Dihydroxybiphenyl dioxygenase"/>
    <property type="match status" value="1"/>
</dbReference>
<dbReference type="PROSITE" id="PS51819">
    <property type="entry name" value="VOC"/>
    <property type="match status" value="1"/>
</dbReference>